<evidence type="ECO:0000259" key="1">
    <source>
        <dbReference type="Pfam" id="PF09189"/>
    </source>
</evidence>
<accession>A0A1E5L659</accession>
<evidence type="ECO:0000313" key="2">
    <source>
        <dbReference type="EMBL" id="OEH85596.1"/>
    </source>
</evidence>
<feature type="domain" description="Molybdopterin cofactor biosynthesis MoaD-related C-terminal" evidence="1">
    <location>
        <begin position="7"/>
        <end position="93"/>
    </location>
</feature>
<dbReference type="EMBL" id="MJAT01000012">
    <property type="protein sequence ID" value="OEH85596.1"/>
    <property type="molecule type" value="Genomic_DNA"/>
</dbReference>
<dbReference type="OrthoDB" id="1798819at2"/>
<sequence>MFEYESKHEMRGMQRCDLVNYFIEIGGHAIAANEYRGQDGEDQEWKVVVNPQESIVMGALVLPVTVLHIYTKSSVHHSIFVERFRKKFLSAGG</sequence>
<keyword evidence="3" id="KW-1185">Reference proteome</keyword>
<dbReference type="RefSeq" id="WP_069701680.1">
    <property type="nucleotide sequence ID" value="NZ_MJAT01000012.1"/>
</dbReference>
<comment type="caution">
    <text evidence="2">The sequence shown here is derived from an EMBL/GenBank/DDBJ whole genome shotgun (WGS) entry which is preliminary data.</text>
</comment>
<proteinExistence type="predicted"/>
<evidence type="ECO:0000313" key="3">
    <source>
        <dbReference type="Proteomes" id="UP000095255"/>
    </source>
</evidence>
<dbReference type="InterPro" id="IPR036473">
    <property type="entry name" value="Mopterin_CF_MoaD-rel_C_sf"/>
</dbReference>
<organism evidence="2 3">
    <name type="scientific">Desulfuribacillus stibiiarsenatis</name>
    <dbReference type="NCBI Taxonomy" id="1390249"/>
    <lineage>
        <taxon>Bacteria</taxon>
        <taxon>Bacillati</taxon>
        <taxon>Bacillota</taxon>
        <taxon>Desulfuribacillia</taxon>
        <taxon>Desulfuribacillales</taxon>
        <taxon>Desulfuribacillaceae</taxon>
        <taxon>Desulfuribacillus</taxon>
    </lineage>
</organism>
<dbReference type="Proteomes" id="UP000095255">
    <property type="component" value="Unassembled WGS sequence"/>
</dbReference>
<dbReference type="STRING" id="1390249.BHU72_02000"/>
<dbReference type="Gene3D" id="3.30.1370.80">
    <property type="entry name" value="Molybdopterin cofactor biosynthesis MoaD-related, C-terminal domain"/>
    <property type="match status" value="1"/>
</dbReference>
<protein>
    <recommendedName>
        <fullName evidence="1">Molybdopterin cofactor biosynthesis MoaD-related C-terminal domain-containing protein</fullName>
    </recommendedName>
</protein>
<dbReference type="AlphaFoldDB" id="A0A1E5L659"/>
<dbReference type="Pfam" id="PF09189">
    <property type="entry name" value="MoaD_arch"/>
    <property type="match status" value="1"/>
</dbReference>
<dbReference type="InterPro" id="IPR015272">
    <property type="entry name" value="MoadD_C"/>
</dbReference>
<name>A0A1E5L659_9FIRM</name>
<gene>
    <name evidence="2" type="ORF">BHU72_02000</name>
</gene>
<reference evidence="2 3" key="1">
    <citation type="submission" date="2016-09" db="EMBL/GenBank/DDBJ databases">
        <title>Desulfuribacillus arsenicus sp. nov., an obligately anaerobic, dissimilatory arsenic- and antimonate-reducing bacterium isolated from anoxic sediments.</title>
        <authorList>
            <person name="Abin C.A."/>
            <person name="Hollibaugh J.T."/>
        </authorList>
    </citation>
    <scope>NUCLEOTIDE SEQUENCE [LARGE SCALE GENOMIC DNA]</scope>
    <source>
        <strain evidence="2 3">MLFW-2</strain>
    </source>
</reference>